<keyword evidence="1" id="KW-0472">Membrane</keyword>
<accession>A0A1A7VC91</accession>
<keyword evidence="1" id="KW-1133">Transmembrane helix</keyword>
<dbReference type="EMBL" id="CWHQ02000001">
    <property type="protein sequence ID" value="SBO19555.1"/>
    <property type="molecule type" value="Genomic_DNA"/>
</dbReference>
<reference evidence="3" key="1">
    <citation type="submission" date="2016-05" db="EMBL/GenBank/DDBJ databases">
        <authorList>
            <person name="Sharaf H."/>
        </authorList>
    </citation>
    <scope>NUCLEOTIDE SEQUENCE [LARGE SCALE GENOMIC DNA]</scope>
    <source>
        <strain evidence="3">H</strain>
    </source>
</reference>
<proteinExistence type="predicted"/>
<organism evidence="2 3">
    <name type="scientific">Plasmodium knowlesi (strain H)</name>
    <dbReference type="NCBI Taxonomy" id="5851"/>
    <lineage>
        <taxon>Eukaryota</taxon>
        <taxon>Sar</taxon>
        <taxon>Alveolata</taxon>
        <taxon>Apicomplexa</taxon>
        <taxon>Aconoidasida</taxon>
        <taxon>Haemosporida</taxon>
        <taxon>Plasmodiidae</taxon>
        <taxon>Plasmodium</taxon>
        <taxon>Plasmodium (Plasmodium)</taxon>
    </lineage>
</organism>
<evidence type="ECO:0000313" key="2">
    <source>
        <dbReference type="EMBL" id="SBO19555.1"/>
    </source>
</evidence>
<keyword evidence="1" id="KW-0812">Transmembrane</keyword>
<feature type="transmembrane region" description="Helical" evidence="1">
    <location>
        <begin position="145"/>
        <end position="163"/>
    </location>
</feature>
<dbReference type="AlphaFoldDB" id="A0A1A7VC91"/>
<feature type="transmembrane region" description="Helical" evidence="1">
    <location>
        <begin position="227"/>
        <end position="254"/>
    </location>
</feature>
<feature type="transmembrane region" description="Helical" evidence="1">
    <location>
        <begin position="32"/>
        <end position="50"/>
    </location>
</feature>
<evidence type="ECO:0000256" key="1">
    <source>
        <dbReference type="SAM" id="Phobius"/>
    </source>
</evidence>
<protein>
    <submittedName>
        <fullName evidence="2">Uncharacterized protein</fullName>
    </submittedName>
</protein>
<feature type="transmembrane region" description="Helical" evidence="1">
    <location>
        <begin position="62"/>
        <end position="85"/>
    </location>
</feature>
<gene>
    <name evidence="2" type="ORF">PKNA1_C2_1331300</name>
</gene>
<feature type="transmembrane region" description="Helical" evidence="1">
    <location>
        <begin position="464"/>
        <end position="484"/>
    </location>
</feature>
<name>A0A1A7VC91_PLAKH</name>
<sequence>MIFLGLNSDYNARITFKIKFIVKSIIKVLTKHLVLISILNLIISLCYNYIINADSNHQLNIVAHLLRGTFVSSVPSCLTLSLLIFFKEHSLNSNYHFEMFPSMEIISSCHVEICPCIHMCVYVHMWSTALCFLSHTDYKYKEWNLINVLCVVLTFYSIFYTKTVFSKDYGNNIYDILYVASISYILQKRFNTRKLSIHNFQQCMNTETKNIIDLIQKGIILNIMPLICSYVLSFIVDILLTIINSISFNIIVSILTHPFDVILSLPKIYNLSNIYVLTNFSYCVSILSSIWITAILEYHFIIFNFIFNKYDCKILTSLDKFPMHNQCSYHDEFFVVTCIYNYLKDISYRIKGNNIEITNMDKKTKLKLLLFKKLILINASLKYKDEISILSHLSNPINTILFEDNKFWNAYIDSCILCIEDLIGQLKKYINILNHNQTIYSVEEKAELKSVLEKNRINKLKDTIVLTCIYLKGVALWSIAISIICKNVIVSVIRKLSSIIVSLSYVLFDFLNFIKINELYDPLHHLLYGKPSVDFSSCPAPHRFPQF</sequence>
<evidence type="ECO:0000313" key="3">
    <source>
        <dbReference type="Proteomes" id="UP000182128"/>
    </source>
</evidence>
<dbReference type="Proteomes" id="UP000182128">
    <property type="component" value="Unassembled WGS sequence"/>
</dbReference>
<feature type="transmembrane region" description="Helical" evidence="1">
    <location>
        <begin position="274"/>
        <end position="296"/>
    </location>
</feature>